<keyword evidence="1" id="KW-1133">Transmembrane helix</keyword>
<evidence type="ECO:0000256" key="1">
    <source>
        <dbReference type="SAM" id="Phobius"/>
    </source>
</evidence>
<comment type="caution">
    <text evidence="2">The sequence shown here is derived from an EMBL/GenBank/DDBJ whole genome shotgun (WGS) entry which is preliminary data.</text>
</comment>
<organism evidence="2 3">
    <name type="scientific">Candidatus Bacteroides merdigallinarum</name>
    <dbReference type="NCBI Taxonomy" id="2838473"/>
    <lineage>
        <taxon>Bacteria</taxon>
        <taxon>Pseudomonadati</taxon>
        <taxon>Bacteroidota</taxon>
        <taxon>Bacteroidia</taxon>
        <taxon>Bacteroidales</taxon>
        <taxon>Bacteroidaceae</taxon>
        <taxon>Bacteroides</taxon>
    </lineage>
</organism>
<proteinExistence type="predicted"/>
<dbReference type="EMBL" id="DXBX01000028">
    <property type="protein sequence ID" value="HIZ32670.1"/>
    <property type="molecule type" value="Genomic_DNA"/>
</dbReference>
<feature type="transmembrane region" description="Helical" evidence="1">
    <location>
        <begin position="68"/>
        <end position="85"/>
    </location>
</feature>
<evidence type="ECO:0000313" key="2">
    <source>
        <dbReference type="EMBL" id="HIZ32670.1"/>
    </source>
</evidence>
<dbReference type="InterPro" id="IPR021683">
    <property type="entry name" value="DUF3267"/>
</dbReference>
<feature type="transmembrane region" description="Helical" evidence="1">
    <location>
        <begin position="123"/>
        <end position="143"/>
    </location>
</feature>
<protein>
    <submittedName>
        <fullName evidence="2">DUF3267 domain-containing protein</fullName>
    </submittedName>
</protein>
<dbReference type="Pfam" id="PF11667">
    <property type="entry name" value="DUF3267"/>
    <property type="match status" value="1"/>
</dbReference>
<dbReference type="AlphaFoldDB" id="A0A9D2E8D7"/>
<gene>
    <name evidence="2" type="ORF">H9814_03860</name>
</gene>
<keyword evidence="1" id="KW-0812">Transmembrane</keyword>
<sequence length="218" mass="24711">MAKIIWQGFTRHIIPTPRQPLPTDAQPLIIPQRHYWLKAILLAAPVYLPVLASLYLKNELLQTDMRDKPWILAGMVLALLLGPLHECLHAWAYPKGATAHIGMLYRRFLFYMDCGAPIRRGRYFVMCLLPMLLCLIPWTVFLLCPADAKALASLCWGCAIMCAVGPCPDYMNALCAWRQVPRGGILQEGENGRDYWYVTTTPLSPPQPHPTKRECPMP</sequence>
<evidence type="ECO:0000313" key="3">
    <source>
        <dbReference type="Proteomes" id="UP000824028"/>
    </source>
</evidence>
<keyword evidence="1" id="KW-0472">Membrane</keyword>
<feature type="transmembrane region" description="Helical" evidence="1">
    <location>
        <begin position="35"/>
        <end position="56"/>
    </location>
</feature>
<name>A0A9D2E8D7_9BACE</name>
<reference evidence="2" key="2">
    <citation type="submission" date="2021-04" db="EMBL/GenBank/DDBJ databases">
        <authorList>
            <person name="Gilroy R."/>
        </authorList>
    </citation>
    <scope>NUCLEOTIDE SEQUENCE</scope>
    <source>
        <strain evidence="2">ChiHjej9B8-1298</strain>
    </source>
</reference>
<dbReference type="Proteomes" id="UP000824028">
    <property type="component" value="Unassembled WGS sequence"/>
</dbReference>
<reference evidence="2" key="1">
    <citation type="journal article" date="2021" name="PeerJ">
        <title>Extensive microbial diversity within the chicken gut microbiome revealed by metagenomics and culture.</title>
        <authorList>
            <person name="Gilroy R."/>
            <person name="Ravi A."/>
            <person name="Getino M."/>
            <person name="Pursley I."/>
            <person name="Horton D.L."/>
            <person name="Alikhan N.F."/>
            <person name="Baker D."/>
            <person name="Gharbi K."/>
            <person name="Hall N."/>
            <person name="Watson M."/>
            <person name="Adriaenssens E.M."/>
            <person name="Foster-Nyarko E."/>
            <person name="Jarju S."/>
            <person name="Secka A."/>
            <person name="Antonio M."/>
            <person name="Oren A."/>
            <person name="Chaudhuri R.R."/>
            <person name="La Ragione R."/>
            <person name="Hildebrand F."/>
            <person name="Pallen M.J."/>
        </authorList>
    </citation>
    <scope>NUCLEOTIDE SEQUENCE</scope>
    <source>
        <strain evidence="2">ChiHjej9B8-1298</strain>
    </source>
</reference>
<accession>A0A9D2E8D7</accession>